<dbReference type="SUPFAM" id="SSF109709">
    <property type="entry name" value="KorB DNA-binding domain-like"/>
    <property type="match status" value="1"/>
</dbReference>
<dbReference type="Pfam" id="PF02195">
    <property type="entry name" value="ParB_N"/>
    <property type="match status" value="1"/>
</dbReference>
<dbReference type="InterPro" id="IPR003115">
    <property type="entry name" value="ParB_N"/>
</dbReference>
<evidence type="ECO:0000313" key="3">
    <source>
        <dbReference type="EMBL" id="SEO34045.1"/>
    </source>
</evidence>
<reference evidence="3 4" key="1">
    <citation type="submission" date="2016-10" db="EMBL/GenBank/DDBJ databases">
        <authorList>
            <person name="de Groot N.N."/>
        </authorList>
    </citation>
    <scope>NUCLEOTIDE SEQUENCE [LARGE SCALE GENOMIC DNA]</scope>
    <source>
        <strain evidence="3 4">DSM 3857</strain>
    </source>
</reference>
<organism evidence="3 4">
    <name type="scientific">Gemmobacter aquatilis</name>
    <dbReference type="NCBI Taxonomy" id="933059"/>
    <lineage>
        <taxon>Bacteria</taxon>
        <taxon>Pseudomonadati</taxon>
        <taxon>Pseudomonadota</taxon>
        <taxon>Alphaproteobacteria</taxon>
        <taxon>Rhodobacterales</taxon>
        <taxon>Paracoccaceae</taxon>
        <taxon>Gemmobacter</taxon>
    </lineage>
</organism>
<dbReference type="SMART" id="SM00470">
    <property type="entry name" value="ParB"/>
    <property type="match status" value="1"/>
</dbReference>
<dbReference type="STRING" id="933059.SAMN04488103_1254"/>
<keyword evidence="4" id="KW-1185">Reference proteome</keyword>
<dbReference type="Proteomes" id="UP000198761">
    <property type="component" value="Unassembled WGS sequence"/>
</dbReference>
<dbReference type="InterPro" id="IPR004437">
    <property type="entry name" value="ParB/RepB/Spo0J"/>
</dbReference>
<gene>
    <name evidence="3" type="ORF">SAMN04488103_1254</name>
</gene>
<dbReference type="InterPro" id="IPR040873">
    <property type="entry name" value="SoPB_HTH"/>
</dbReference>
<dbReference type="GO" id="GO:0005694">
    <property type="term" value="C:chromosome"/>
    <property type="evidence" value="ECO:0007669"/>
    <property type="project" value="TreeGrafter"/>
</dbReference>
<dbReference type="AlphaFoldDB" id="A0A1H8NWL3"/>
<dbReference type="GO" id="GO:0003677">
    <property type="term" value="F:DNA binding"/>
    <property type="evidence" value="ECO:0007669"/>
    <property type="project" value="InterPro"/>
</dbReference>
<feature type="domain" description="ParB-like N-terminal" evidence="2">
    <location>
        <begin position="51"/>
        <end position="151"/>
    </location>
</feature>
<dbReference type="CDD" id="cd16405">
    <property type="entry name" value="RepB_like_N"/>
    <property type="match status" value="1"/>
</dbReference>
<dbReference type="InterPro" id="IPR036086">
    <property type="entry name" value="ParB/Sulfiredoxin_sf"/>
</dbReference>
<protein>
    <submittedName>
        <fullName evidence="3">Chromosome partitioning protein, ParB family</fullName>
    </submittedName>
</protein>
<dbReference type="PANTHER" id="PTHR33375">
    <property type="entry name" value="CHROMOSOME-PARTITIONING PROTEIN PARB-RELATED"/>
    <property type="match status" value="1"/>
</dbReference>
<dbReference type="Gene3D" id="1.10.10.2830">
    <property type="match status" value="1"/>
</dbReference>
<evidence type="ECO:0000313" key="4">
    <source>
        <dbReference type="Proteomes" id="UP000198761"/>
    </source>
</evidence>
<dbReference type="Pfam" id="PF18090">
    <property type="entry name" value="SoPB_HTH"/>
    <property type="match status" value="1"/>
</dbReference>
<proteinExistence type="inferred from homology"/>
<dbReference type="Gene3D" id="3.90.1530.10">
    <property type="entry name" value="Conserved hypothetical protein from pyrococcus furiosus pfu- 392566-001, ParB domain"/>
    <property type="match status" value="1"/>
</dbReference>
<evidence type="ECO:0000259" key="2">
    <source>
        <dbReference type="SMART" id="SM00470"/>
    </source>
</evidence>
<dbReference type="InterPro" id="IPR037972">
    <property type="entry name" value="RepB_N"/>
</dbReference>
<accession>A0A1H8NWL3</accession>
<name>A0A1H8NWL3_9RHOB</name>
<sequence length="331" mass="37114">MSKRHDAIFEDVLKDLGKEAAPSDEDRGATRFLRRSNALADVGEREEKVLRWVDPAQCAMWSRHNRAYELLNEDNCRDLIDSIRSQGQQEFPAIVRRLHGAGAEYEVICGARRHFAISWLRANNYPQFRYLVEVRDLTDEEAFRLADVENRDREDISDFERARDYAAALEQYYGGRQKGMAERLEVSEGWLSRYLTLARLPEAVVAAYPSIRDIKELHARILKPLLADPKLAPSILSVAAELAEKQTAARSGRGAAIDAAQVLAKLKAAAAGPKRVKPAGQVFKGHAETAGMTLKKHGAKLTLEFSEKLSEAALRSAFEEFMAHRKERAAG</sequence>
<dbReference type="InterPro" id="IPR050336">
    <property type="entry name" value="Chromosome_partition/occlusion"/>
</dbReference>
<dbReference type="SUPFAM" id="SSF110849">
    <property type="entry name" value="ParB/Sulfiredoxin"/>
    <property type="match status" value="1"/>
</dbReference>
<evidence type="ECO:0000256" key="1">
    <source>
        <dbReference type="ARBA" id="ARBA00006295"/>
    </source>
</evidence>
<dbReference type="GO" id="GO:0007059">
    <property type="term" value="P:chromosome segregation"/>
    <property type="evidence" value="ECO:0007669"/>
    <property type="project" value="TreeGrafter"/>
</dbReference>
<dbReference type="RefSeq" id="WP_091303816.1">
    <property type="nucleotide sequence ID" value="NZ_FOCE01000025.1"/>
</dbReference>
<dbReference type="PANTHER" id="PTHR33375:SF1">
    <property type="entry name" value="CHROMOSOME-PARTITIONING PROTEIN PARB-RELATED"/>
    <property type="match status" value="1"/>
</dbReference>
<dbReference type="EMBL" id="FOCE01000025">
    <property type="protein sequence ID" value="SEO34045.1"/>
    <property type="molecule type" value="Genomic_DNA"/>
</dbReference>
<dbReference type="OrthoDB" id="7190674at2"/>
<comment type="similarity">
    <text evidence="1">Belongs to the ParB family.</text>
</comment>
<dbReference type="NCBIfam" id="TIGR00180">
    <property type="entry name" value="parB_part"/>
    <property type="match status" value="1"/>
</dbReference>